<dbReference type="Gene3D" id="3.90.25.10">
    <property type="entry name" value="UDP-galactose 4-epimerase, domain 1"/>
    <property type="match status" value="1"/>
</dbReference>
<proteinExistence type="predicted"/>
<dbReference type="InterPro" id="IPR008030">
    <property type="entry name" value="NmrA-like"/>
</dbReference>
<name>A0A2N4TR73_RALPI</name>
<sequence length="289" mass="31009">MYVVMGATGHVGAAVADALLAGGEDVTIVTRRPERAGRWRDKGASVATADVEDVASLKAAFRRGRRAFLLNPPADIAGDTDATERRTIANILAALEDSGLEKVVAASTFGARPGQGIGDLTTLWELEEGLRRQPIPAAINRGAYYMSNWTSMLETVAETGTLPSMFPADMRIPMVAPADLGEAAAARLLTPLDDVGVRYVEGPQRYTPQDVARAMSRTLGRDVVLEVVPRDRWEAVYKGWGFSAEAARAYAKMTAVTLDEDFDQPADVVRGHVSLADFIAAAWVRAAHA</sequence>
<evidence type="ECO:0000259" key="1">
    <source>
        <dbReference type="Pfam" id="PF05368"/>
    </source>
</evidence>
<dbReference type="Proteomes" id="UP000234456">
    <property type="component" value="Unassembled WGS sequence"/>
</dbReference>
<dbReference type="RefSeq" id="WP_102065281.1">
    <property type="nucleotide sequence ID" value="NZ_PKQE01000002.1"/>
</dbReference>
<comment type="caution">
    <text evidence="2">The sequence shown here is derived from an EMBL/GenBank/DDBJ whole genome shotgun (WGS) entry which is preliminary data.</text>
</comment>
<organism evidence="2 3">
    <name type="scientific">Ralstonia pickettii</name>
    <name type="common">Burkholderia pickettii</name>
    <dbReference type="NCBI Taxonomy" id="329"/>
    <lineage>
        <taxon>Bacteria</taxon>
        <taxon>Pseudomonadati</taxon>
        <taxon>Pseudomonadota</taxon>
        <taxon>Betaproteobacteria</taxon>
        <taxon>Burkholderiales</taxon>
        <taxon>Burkholderiaceae</taxon>
        <taxon>Ralstonia</taxon>
    </lineage>
</organism>
<dbReference type="Pfam" id="PF05368">
    <property type="entry name" value="NmrA"/>
    <property type="match status" value="1"/>
</dbReference>
<protein>
    <submittedName>
        <fullName evidence="2">NmrA family transcriptional regulator</fullName>
    </submittedName>
</protein>
<reference evidence="2 3" key="1">
    <citation type="submission" date="2017-12" db="EMBL/GenBank/DDBJ databases">
        <title>Draft genome sequence of Ralstonia pickettii 52.</title>
        <authorList>
            <person name="Zheng B."/>
        </authorList>
    </citation>
    <scope>NUCLEOTIDE SEQUENCE [LARGE SCALE GENOMIC DNA]</scope>
    <source>
        <strain evidence="2 3">52</strain>
    </source>
</reference>
<accession>A0A2N4TR73</accession>
<evidence type="ECO:0000313" key="3">
    <source>
        <dbReference type="Proteomes" id="UP000234456"/>
    </source>
</evidence>
<dbReference type="InterPro" id="IPR051604">
    <property type="entry name" value="Ergot_Alk_Oxidoreductase"/>
</dbReference>
<dbReference type="PANTHER" id="PTHR43162:SF1">
    <property type="entry name" value="PRESTALK A DIFFERENTIATION PROTEIN A"/>
    <property type="match status" value="1"/>
</dbReference>
<dbReference type="PANTHER" id="PTHR43162">
    <property type="match status" value="1"/>
</dbReference>
<evidence type="ECO:0000313" key="2">
    <source>
        <dbReference type="EMBL" id="PLC42149.1"/>
    </source>
</evidence>
<dbReference type="EMBL" id="PKQE01000002">
    <property type="protein sequence ID" value="PLC42149.1"/>
    <property type="molecule type" value="Genomic_DNA"/>
</dbReference>
<dbReference type="SUPFAM" id="SSF51735">
    <property type="entry name" value="NAD(P)-binding Rossmann-fold domains"/>
    <property type="match status" value="1"/>
</dbReference>
<dbReference type="OrthoDB" id="9777801at2"/>
<feature type="domain" description="NmrA-like" evidence="1">
    <location>
        <begin position="3"/>
        <end position="236"/>
    </location>
</feature>
<dbReference type="Gene3D" id="3.40.50.720">
    <property type="entry name" value="NAD(P)-binding Rossmann-like Domain"/>
    <property type="match status" value="1"/>
</dbReference>
<gene>
    <name evidence="2" type="ORF">C0Q88_09170</name>
</gene>
<dbReference type="InterPro" id="IPR036291">
    <property type="entry name" value="NAD(P)-bd_dom_sf"/>
</dbReference>
<dbReference type="AlphaFoldDB" id="A0A2N4TR73"/>